<keyword evidence="6 7" id="KW-0472">Membrane</keyword>
<evidence type="ECO:0000259" key="9">
    <source>
        <dbReference type="Pfam" id="PF12704"/>
    </source>
</evidence>
<dbReference type="AlphaFoldDB" id="A0A347TL68"/>
<evidence type="ECO:0000313" key="10">
    <source>
        <dbReference type="EMBL" id="AXX87346.1"/>
    </source>
</evidence>
<dbReference type="KEGG" id="amar:AMRN_1614"/>
<keyword evidence="5 7" id="KW-1133">Transmembrane helix</keyword>
<dbReference type="InterPro" id="IPR025857">
    <property type="entry name" value="MacB_PCD"/>
</dbReference>
<feature type="transmembrane region" description="Helical" evidence="7">
    <location>
        <begin position="314"/>
        <end position="341"/>
    </location>
</feature>
<evidence type="ECO:0000313" key="11">
    <source>
        <dbReference type="Proteomes" id="UP000264693"/>
    </source>
</evidence>
<evidence type="ECO:0000259" key="8">
    <source>
        <dbReference type="Pfam" id="PF02687"/>
    </source>
</evidence>
<evidence type="ECO:0000256" key="1">
    <source>
        <dbReference type="ARBA" id="ARBA00004651"/>
    </source>
</evidence>
<evidence type="ECO:0000256" key="7">
    <source>
        <dbReference type="SAM" id="Phobius"/>
    </source>
</evidence>
<dbReference type="InterPro" id="IPR051447">
    <property type="entry name" value="Lipoprotein-release_system"/>
</dbReference>
<dbReference type="EMBL" id="CP032101">
    <property type="protein sequence ID" value="AXX87346.1"/>
    <property type="molecule type" value="Genomic_DNA"/>
</dbReference>
<evidence type="ECO:0000256" key="5">
    <source>
        <dbReference type="ARBA" id="ARBA00022989"/>
    </source>
</evidence>
<comment type="subcellular location">
    <subcellularLocation>
        <location evidence="1">Cell membrane</location>
        <topology evidence="1">Multi-pass membrane protein</topology>
    </subcellularLocation>
</comment>
<feature type="domain" description="ABC3 transporter permease C-terminal" evidence="8">
    <location>
        <begin position="270"/>
        <end position="394"/>
    </location>
</feature>
<accession>A0A347TL68</accession>
<dbReference type="Pfam" id="PF12704">
    <property type="entry name" value="MacB_PCD"/>
    <property type="match status" value="1"/>
</dbReference>
<organism evidence="10 11">
    <name type="scientific">Malaciobacter marinus</name>
    <dbReference type="NCBI Taxonomy" id="505249"/>
    <lineage>
        <taxon>Bacteria</taxon>
        <taxon>Pseudomonadati</taxon>
        <taxon>Campylobacterota</taxon>
        <taxon>Epsilonproteobacteria</taxon>
        <taxon>Campylobacterales</taxon>
        <taxon>Arcobacteraceae</taxon>
        <taxon>Malaciobacter</taxon>
    </lineage>
</organism>
<keyword evidence="3" id="KW-1003">Cell membrane</keyword>
<dbReference type="GO" id="GO:0044874">
    <property type="term" value="P:lipoprotein localization to outer membrane"/>
    <property type="evidence" value="ECO:0007669"/>
    <property type="project" value="TreeGrafter"/>
</dbReference>
<gene>
    <name evidence="10" type="primary">lolC</name>
    <name evidence="10" type="ORF">AMRN_1614</name>
</gene>
<comment type="similarity">
    <text evidence="2">Belongs to the ABC-4 integral membrane protein family. LolC/E subfamily.</text>
</comment>
<dbReference type="GO" id="GO:0098797">
    <property type="term" value="C:plasma membrane protein complex"/>
    <property type="evidence" value="ECO:0007669"/>
    <property type="project" value="TreeGrafter"/>
</dbReference>
<feature type="domain" description="MacB-like periplasmic core" evidence="9">
    <location>
        <begin position="29"/>
        <end position="174"/>
    </location>
</feature>
<protein>
    <submittedName>
        <fullName evidence="10">Lipoprotein releasing system, transmembrane protein, LolC/E family</fullName>
    </submittedName>
</protein>
<sequence>MLNKELVNFIVKKYLRFDKKNPFISVSAILAFIGVAIGVMVLIISMAIMNGTAKEFEKKLFTMNYPLSIYPKYQNSVNKKLLSKLEEKYQNLKFSPYLTSQAIVQSGDKMSGAVIFGVDQKKEANINSIYKEAVKDLDLKKYDIVVGQGIKDDLFLLKDNKVTLYFTSLNPSGFSMMPKMKRFKYKSAFTSGLHAYDKAYIYTSIESLQTIMQKDSNSFDGIHVYSDNAFDDIEILRKDLKKEGVGIVGWWQQNGNFFAAMQMEKKALFIVLMLIILVASLNIISSLLMTVMSRRKEIALLLSMGASAKEIKSIFLKLGTIIGFSGIVIGVLLGFFGMWILDTFEIISLPADVYGTSKLPLDLDSIDFISIIIGAAVIVTLSSYYPAKKATKIDVIDVLRNE</sequence>
<name>A0A347TL68_9BACT</name>
<keyword evidence="10" id="KW-0449">Lipoprotein</keyword>
<evidence type="ECO:0000256" key="3">
    <source>
        <dbReference type="ARBA" id="ARBA00022475"/>
    </source>
</evidence>
<feature type="transmembrane region" description="Helical" evidence="7">
    <location>
        <begin position="368"/>
        <end position="387"/>
    </location>
</feature>
<dbReference type="InterPro" id="IPR003838">
    <property type="entry name" value="ABC3_permease_C"/>
</dbReference>
<evidence type="ECO:0000256" key="2">
    <source>
        <dbReference type="ARBA" id="ARBA00005236"/>
    </source>
</evidence>
<evidence type="ECO:0000256" key="4">
    <source>
        <dbReference type="ARBA" id="ARBA00022692"/>
    </source>
</evidence>
<reference evidence="10 11" key="1">
    <citation type="submission" date="2018-08" db="EMBL/GenBank/DDBJ databases">
        <title>Complete genome of the Arcobacter marinus type strain JCM 15502.</title>
        <authorList>
            <person name="Miller W.G."/>
            <person name="Yee E."/>
            <person name="Huynh S."/>
            <person name="Parker C.T."/>
        </authorList>
    </citation>
    <scope>NUCLEOTIDE SEQUENCE [LARGE SCALE GENOMIC DNA]</scope>
    <source>
        <strain evidence="10 11">JCM 15502</strain>
    </source>
</reference>
<dbReference type="PANTHER" id="PTHR30489:SF0">
    <property type="entry name" value="LIPOPROTEIN-RELEASING SYSTEM TRANSMEMBRANE PROTEIN LOLE"/>
    <property type="match status" value="1"/>
</dbReference>
<dbReference type="PANTHER" id="PTHR30489">
    <property type="entry name" value="LIPOPROTEIN-RELEASING SYSTEM TRANSMEMBRANE PROTEIN LOLE"/>
    <property type="match status" value="1"/>
</dbReference>
<dbReference type="Pfam" id="PF02687">
    <property type="entry name" value="FtsX"/>
    <property type="match status" value="1"/>
</dbReference>
<keyword evidence="4 7" id="KW-0812">Transmembrane</keyword>
<evidence type="ECO:0000256" key="6">
    <source>
        <dbReference type="ARBA" id="ARBA00023136"/>
    </source>
</evidence>
<feature type="transmembrane region" description="Helical" evidence="7">
    <location>
        <begin position="21"/>
        <end position="49"/>
    </location>
</feature>
<feature type="transmembrane region" description="Helical" evidence="7">
    <location>
        <begin position="267"/>
        <end position="293"/>
    </location>
</feature>
<proteinExistence type="inferred from homology"/>
<dbReference type="Proteomes" id="UP000264693">
    <property type="component" value="Chromosome"/>
</dbReference>